<keyword evidence="1" id="KW-0732">Signal</keyword>
<protein>
    <recommendedName>
        <fullName evidence="4">Ig-like domain-containing protein</fullName>
    </recommendedName>
</protein>
<keyword evidence="3" id="KW-1185">Reference proteome</keyword>
<evidence type="ECO:0008006" key="4">
    <source>
        <dbReference type="Google" id="ProtNLM"/>
    </source>
</evidence>
<accession>A0ABP0FGY8</accession>
<name>A0ABP0FGY8_CLALP</name>
<organism evidence="2 3">
    <name type="scientific">Clavelina lepadiformis</name>
    <name type="common">Light-bulb sea squirt</name>
    <name type="synonym">Ascidia lepadiformis</name>
    <dbReference type="NCBI Taxonomy" id="159417"/>
    <lineage>
        <taxon>Eukaryota</taxon>
        <taxon>Metazoa</taxon>
        <taxon>Chordata</taxon>
        <taxon>Tunicata</taxon>
        <taxon>Ascidiacea</taxon>
        <taxon>Aplousobranchia</taxon>
        <taxon>Clavelinidae</taxon>
        <taxon>Clavelina</taxon>
    </lineage>
</organism>
<feature type="signal peptide" evidence="1">
    <location>
        <begin position="1"/>
        <end position="21"/>
    </location>
</feature>
<dbReference type="Proteomes" id="UP001642483">
    <property type="component" value="Unassembled WGS sequence"/>
</dbReference>
<evidence type="ECO:0000313" key="2">
    <source>
        <dbReference type="EMBL" id="CAK8677343.1"/>
    </source>
</evidence>
<evidence type="ECO:0000256" key="1">
    <source>
        <dbReference type="SAM" id="SignalP"/>
    </source>
</evidence>
<evidence type="ECO:0000313" key="3">
    <source>
        <dbReference type="Proteomes" id="UP001642483"/>
    </source>
</evidence>
<feature type="chain" id="PRO_5045863079" description="Ig-like domain-containing protein" evidence="1">
    <location>
        <begin position="22"/>
        <end position="358"/>
    </location>
</feature>
<comment type="caution">
    <text evidence="2">The sequence shown here is derived from an EMBL/GenBank/DDBJ whole genome shotgun (WGS) entry which is preliminary data.</text>
</comment>
<gene>
    <name evidence="2" type="ORF">CVLEPA_LOCUS6731</name>
</gene>
<dbReference type="EMBL" id="CAWYQH010000046">
    <property type="protein sequence ID" value="CAK8677343.1"/>
    <property type="molecule type" value="Genomic_DNA"/>
</dbReference>
<sequence length="358" mass="38574">MQKYLELSLSVILQTAVIIQGQSISPLNTPHPVQATDSTVVITATASPPSWVISPEGNWILSWIFNGTEVALVGYVPYPNVDSAVESTIYSSRITVSVVAMPANFTTQLTIAQIRADEDGYQVEFGGIGIGFEVDSQSIVLNIRDCNSSLPYSVIVDATSRVFNSPGTFTCSNEGELFYSNSTMLTSSDTTCLESAEWSGQDNLQCWTAPNVTLASSLSDGNKLTVLEGDGFHLTCNYNDVIPAGNTSRFYIGGKSYATTQGEPFILSSLQRTDNNKVVSCQAVTPYTDLSPASGRSSESTLDVLYGAAQDEIRTCNWNLNETGICSVVFFSNPNSQFVSLSKNALRKLENSSVKAES</sequence>
<proteinExistence type="predicted"/>
<reference evidence="2 3" key="1">
    <citation type="submission" date="2024-02" db="EMBL/GenBank/DDBJ databases">
        <authorList>
            <person name="Daric V."/>
            <person name="Darras S."/>
        </authorList>
    </citation>
    <scope>NUCLEOTIDE SEQUENCE [LARGE SCALE GENOMIC DNA]</scope>
</reference>